<keyword evidence="2" id="KW-1185">Reference proteome</keyword>
<name>A0ACC3DC67_9PEZI</name>
<protein>
    <submittedName>
        <fullName evidence="1">Uncharacterized protein</fullName>
    </submittedName>
</protein>
<organism evidence="1 2">
    <name type="scientific">Coniosporium uncinatum</name>
    <dbReference type="NCBI Taxonomy" id="93489"/>
    <lineage>
        <taxon>Eukaryota</taxon>
        <taxon>Fungi</taxon>
        <taxon>Dikarya</taxon>
        <taxon>Ascomycota</taxon>
        <taxon>Pezizomycotina</taxon>
        <taxon>Dothideomycetes</taxon>
        <taxon>Dothideomycetes incertae sedis</taxon>
        <taxon>Coniosporium</taxon>
    </lineage>
</organism>
<sequence length="179" mass="20183">GSRELDAYGRRALPLLRHISSGCLYGLVEHPQVILQQEVNYFTERIRHRVSFLALLLDAFRTLINKAAPSHPPPPVLRPAPRWSRLLDCFPLPGVHVPCPYVGSVETVIFCRGTHRKWLIAGYYDVRVETVCEVHGRVEKVTPAAYLVRLGTQVEEHRWVVRGSSRGLMVLSALEGKGL</sequence>
<feature type="non-terminal residue" evidence="1">
    <location>
        <position position="1"/>
    </location>
</feature>
<proteinExistence type="predicted"/>
<comment type="caution">
    <text evidence="1">The sequence shown here is derived from an EMBL/GenBank/DDBJ whole genome shotgun (WGS) entry which is preliminary data.</text>
</comment>
<dbReference type="Proteomes" id="UP001186974">
    <property type="component" value="Unassembled WGS sequence"/>
</dbReference>
<evidence type="ECO:0000313" key="1">
    <source>
        <dbReference type="EMBL" id="KAK3064999.1"/>
    </source>
</evidence>
<accession>A0ACC3DC67</accession>
<dbReference type="EMBL" id="JAWDJW010006378">
    <property type="protein sequence ID" value="KAK3064999.1"/>
    <property type="molecule type" value="Genomic_DNA"/>
</dbReference>
<gene>
    <name evidence="1" type="ORF">LTS18_014074</name>
</gene>
<reference evidence="1" key="1">
    <citation type="submission" date="2024-09" db="EMBL/GenBank/DDBJ databases">
        <title>Black Yeasts Isolated from many extreme environments.</title>
        <authorList>
            <person name="Coleine C."/>
            <person name="Stajich J.E."/>
            <person name="Selbmann L."/>
        </authorList>
    </citation>
    <scope>NUCLEOTIDE SEQUENCE</scope>
    <source>
        <strain evidence="1">CCFEE 5737</strain>
    </source>
</reference>
<evidence type="ECO:0000313" key="2">
    <source>
        <dbReference type="Proteomes" id="UP001186974"/>
    </source>
</evidence>